<name>R4WX90_9BURK</name>
<organism evidence="1 2">
    <name type="scientific">Caballeronia insecticola</name>
    <dbReference type="NCBI Taxonomy" id="758793"/>
    <lineage>
        <taxon>Bacteria</taxon>
        <taxon>Pseudomonadati</taxon>
        <taxon>Pseudomonadota</taxon>
        <taxon>Betaproteobacteria</taxon>
        <taxon>Burkholderiales</taxon>
        <taxon>Burkholderiaceae</taxon>
        <taxon>Caballeronia</taxon>
    </lineage>
</organism>
<dbReference type="EMBL" id="AP013058">
    <property type="protein sequence ID" value="BAN23616.1"/>
    <property type="molecule type" value="Genomic_DNA"/>
</dbReference>
<reference evidence="1 2" key="2">
    <citation type="journal article" date="2018" name="Int. J. Syst. Evol. Microbiol.">
        <title>Burkholderia insecticola sp. nov., a gut symbiotic bacterium of the bean bug Riptortus pedestris.</title>
        <authorList>
            <person name="Takeshita K."/>
            <person name="Tamaki H."/>
            <person name="Ohbayashi T."/>
            <person name="Meng X.-Y."/>
            <person name="Sone T."/>
            <person name="Mitani Y."/>
            <person name="Peeters C."/>
            <person name="Kikuchi Y."/>
            <person name="Vandamme P."/>
        </authorList>
    </citation>
    <scope>NUCLEOTIDE SEQUENCE [LARGE SCALE GENOMIC DNA]</scope>
    <source>
        <strain evidence="1">RPE64</strain>
    </source>
</reference>
<accession>R4WX90</accession>
<proteinExistence type="predicted"/>
<dbReference type="KEGG" id="buo:BRPE64_ACDS18620"/>
<reference evidence="1 2" key="1">
    <citation type="journal article" date="2013" name="Genome Announc.">
        <title>Complete Genome Sequence of Burkholderia sp. Strain RPE64, Bacterial Symbiont of the Bean Bug Riptortus pedestris.</title>
        <authorList>
            <person name="Shibata T.F."/>
            <person name="Maeda T."/>
            <person name="Nikoh N."/>
            <person name="Yamaguchi K."/>
            <person name="Oshima K."/>
            <person name="Hattori M."/>
            <person name="Nishiyama T."/>
            <person name="Hasebe M."/>
            <person name="Fukatsu T."/>
            <person name="Kikuchi Y."/>
            <person name="Shigenobu S."/>
        </authorList>
    </citation>
    <scope>NUCLEOTIDE SEQUENCE [LARGE SCALE GENOMIC DNA]</scope>
</reference>
<gene>
    <name evidence="1" type="ORF">BRPE64_ACDS18620</name>
</gene>
<evidence type="ECO:0000313" key="1">
    <source>
        <dbReference type="EMBL" id="BAN23616.1"/>
    </source>
</evidence>
<dbReference type="STRING" id="758793.BRPE64_ACDS18620"/>
<protein>
    <submittedName>
        <fullName evidence="1">Uncharacterized protein</fullName>
    </submittedName>
</protein>
<dbReference type="AlphaFoldDB" id="R4WX90"/>
<sequence>MAARRDADTAAGASGLCMRAGAGALAWAPAGNGLDSIMGANESNGFG</sequence>
<dbReference type="HOGENOM" id="CLU_3165523_0_0_4"/>
<dbReference type="Proteomes" id="UP000013966">
    <property type="component" value="Chromosome 1"/>
</dbReference>
<dbReference type="PATRIC" id="fig|758793.3.peg.1866"/>
<keyword evidence="2" id="KW-1185">Reference proteome</keyword>
<evidence type="ECO:0000313" key="2">
    <source>
        <dbReference type="Proteomes" id="UP000013966"/>
    </source>
</evidence>